<accession>A0ABP0MQZ2</accession>
<gene>
    <name evidence="4" type="ORF">SCF082_LOCUS29327</name>
</gene>
<dbReference type="Gene3D" id="3.90.470.20">
    <property type="entry name" value="4'-phosphopantetheinyl transferase domain"/>
    <property type="match status" value="2"/>
</dbReference>
<keyword evidence="1 4" id="KW-0808">Transferase</keyword>
<sequence>MLNGARRPLWSNTFSAVEAVWGNRGPAYTLEDGQWKLVESSPFGDGSNTLKFYEGKDAWAGHVAFNDLHVEFFQQPDPETLIWTFKDIENEFDRGRADNVFHAEHDDTRAPTDEHLAVVAGQDGRGTAKATGKDPGTGREGPRSPVLDRLMRVSVWSQRAPEQRAKPNSARDLLRQAVELEAGEERPVVHNEGRAPIVDGLSVSLSRADGLAMCAVSDFAAIGIDVEPLRPWSELADMASLVSDSPPQDPRSLLDLWTRKEALAKAMGTGLPDDVRELRVPERSPGICEWIRRDGWLWIGCPCEKRHVASLVVRHAGDDAEGGYDMFEMREKPAIQISTLLLSF</sequence>
<dbReference type="Proteomes" id="UP001642464">
    <property type="component" value="Unassembled WGS sequence"/>
</dbReference>
<dbReference type="Pfam" id="PF01648">
    <property type="entry name" value="ACPS"/>
    <property type="match status" value="1"/>
</dbReference>
<dbReference type="GO" id="GO:0016740">
    <property type="term" value="F:transferase activity"/>
    <property type="evidence" value="ECO:0007669"/>
    <property type="project" value="UniProtKB-KW"/>
</dbReference>
<protein>
    <submittedName>
        <fullName evidence="4">4'-phosphopantetheinyl transferase HetI</fullName>
    </submittedName>
</protein>
<evidence type="ECO:0000259" key="3">
    <source>
        <dbReference type="Pfam" id="PF01648"/>
    </source>
</evidence>
<comment type="caution">
    <text evidence="4">The sequence shown here is derived from an EMBL/GenBank/DDBJ whole genome shotgun (WGS) entry which is preliminary data.</text>
</comment>
<dbReference type="InterPro" id="IPR008278">
    <property type="entry name" value="4-PPantetheinyl_Trfase_dom"/>
</dbReference>
<feature type="domain" description="4'-phosphopantetheinyl transferase" evidence="3">
    <location>
        <begin position="222"/>
        <end position="284"/>
    </location>
</feature>
<dbReference type="SUPFAM" id="SSF56214">
    <property type="entry name" value="4'-phosphopantetheinyl transferase"/>
    <property type="match status" value="1"/>
</dbReference>
<reference evidence="4 5" key="1">
    <citation type="submission" date="2024-02" db="EMBL/GenBank/DDBJ databases">
        <authorList>
            <person name="Chen Y."/>
            <person name="Shah S."/>
            <person name="Dougan E. K."/>
            <person name="Thang M."/>
            <person name="Chan C."/>
        </authorList>
    </citation>
    <scope>NUCLEOTIDE SEQUENCE [LARGE SCALE GENOMIC DNA]</scope>
</reference>
<feature type="region of interest" description="Disordered" evidence="2">
    <location>
        <begin position="123"/>
        <end position="145"/>
    </location>
</feature>
<evidence type="ECO:0000256" key="2">
    <source>
        <dbReference type="SAM" id="MobiDB-lite"/>
    </source>
</evidence>
<dbReference type="InterPro" id="IPR037143">
    <property type="entry name" value="4-PPantetheinyl_Trfase_dom_sf"/>
</dbReference>
<organism evidence="4 5">
    <name type="scientific">Durusdinium trenchii</name>
    <dbReference type="NCBI Taxonomy" id="1381693"/>
    <lineage>
        <taxon>Eukaryota</taxon>
        <taxon>Sar</taxon>
        <taxon>Alveolata</taxon>
        <taxon>Dinophyceae</taxon>
        <taxon>Suessiales</taxon>
        <taxon>Symbiodiniaceae</taxon>
        <taxon>Durusdinium</taxon>
    </lineage>
</organism>
<evidence type="ECO:0000313" key="5">
    <source>
        <dbReference type="Proteomes" id="UP001642464"/>
    </source>
</evidence>
<dbReference type="EMBL" id="CAXAMM010023606">
    <property type="protein sequence ID" value="CAK9053896.1"/>
    <property type="molecule type" value="Genomic_DNA"/>
</dbReference>
<evidence type="ECO:0000256" key="1">
    <source>
        <dbReference type="ARBA" id="ARBA00022679"/>
    </source>
</evidence>
<proteinExistence type="predicted"/>
<keyword evidence="5" id="KW-1185">Reference proteome</keyword>
<evidence type="ECO:0000313" key="4">
    <source>
        <dbReference type="EMBL" id="CAK9053896.1"/>
    </source>
</evidence>
<name>A0ABP0MQZ2_9DINO</name>